<organism evidence="9">
    <name type="scientific">Woronichinia naegeliana WA131</name>
    <dbReference type="NCBI Taxonomy" id="2824559"/>
    <lineage>
        <taxon>Bacteria</taxon>
        <taxon>Bacillati</taxon>
        <taxon>Cyanobacteriota</taxon>
        <taxon>Cyanophyceae</taxon>
        <taxon>Synechococcales</taxon>
        <taxon>Coelosphaeriaceae</taxon>
        <taxon>Woronichinia</taxon>
    </lineage>
</organism>
<keyword evidence="4 7" id="KW-0812">Transmembrane</keyword>
<evidence type="ECO:0000256" key="4">
    <source>
        <dbReference type="ARBA" id="ARBA00022692"/>
    </source>
</evidence>
<dbReference type="EMBL" id="CP073041">
    <property type="protein sequence ID" value="UXE61449.1"/>
    <property type="molecule type" value="Genomic_DNA"/>
</dbReference>
<feature type="domain" description="ABC transmembrane type-1" evidence="8">
    <location>
        <begin position="30"/>
        <end position="229"/>
    </location>
</feature>
<evidence type="ECO:0000256" key="3">
    <source>
        <dbReference type="ARBA" id="ARBA00022475"/>
    </source>
</evidence>
<keyword evidence="6 7" id="KW-0472">Membrane</keyword>
<dbReference type="PANTHER" id="PTHR30614:SF42">
    <property type="entry name" value="GLUTAMATE_ASPARTATE IMPORT PERMEASE PROTEIN GLTJ"/>
    <property type="match status" value="1"/>
</dbReference>
<dbReference type="GO" id="GO:0006865">
    <property type="term" value="P:amino acid transport"/>
    <property type="evidence" value="ECO:0007669"/>
    <property type="project" value="TreeGrafter"/>
</dbReference>
<dbReference type="GO" id="GO:0043190">
    <property type="term" value="C:ATP-binding cassette (ABC) transporter complex"/>
    <property type="evidence" value="ECO:0007669"/>
    <property type="project" value="InterPro"/>
</dbReference>
<evidence type="ECO:0000259" key="8">
    <source>
        <dbReference type="PROSITE" id="PS50928"/>
    </source>
</evidence>
<protein>
    <submittedName>
        <fullName evidence="9">Amino acid ABC transporter permease</fullName>
    </submittedName>
</protein>
<dbReference type="SUPFAM" id="SSF161098">
    <property type="entry name" value="MetI-like"/>
    <property type="match status" value="1"/>
</dbReference>
<dbReference type="NCBIfam" id="TIGR01726">
    <property type="entry name" value="HEQRo_perm_3TM"/>
    <property type="match status" value="1"/>
</dbReference>
<reference evidence="9" key="1">
    <citation type="submission" date="2021-04" db="EMBL/GenBank/DDBJ databases">
        <title>Genome sequence of Woronichinia naegeliana from Washington state freshwater lake bloom.</title>
        <authorList>
            <person name="Dreher T.W."/>
        </authorList>
    </citation>
    <scope>NUCLEOTIDE SEQUENCE</scope>
    <source>
        <strain evidence="9">WA131</strain>
    </source>
</reference>
<feature type="transmembrane region" description="Helical" evidence="7">
    <location>
        <begin position="203"/>
        <end position="225"/>
    </location>
</feature>
<comment type="similarity">
    <text evidence="7">Belongs to the binding-protein-dependent transport system permease family.</text>
</comment>
<dbReference type="Proteomes" id="UP001065613">
    <property type="component" value="Chromosome"/>
</dbReference>
<dbReference type="InterPro" id="IPR035906">
    <property type="entry name" value="MetI-like_sf"/>
</dbReference>
<keyword evidence="5 7" id="KW-1133">Transmembrane helix</keyword>
<keyword evidence="3" id="KW-1003">Cell membrane</keyword>
<keyword evidence="2 7" id="KW-0813">Transport</keyword>
<evidence type="ECO:0000256" key="2">
    <source>
        <dbReference type="ARBA" id="ARBA00022448"/>
    </source>
</evidence>
<feature type="transmembrane region" description="Helical" evidence="7">
    <location>
        <begin position="30"/>
        <end position="54"/>
    </location>
</feature>
<dbReference type="KEGG" id="wna:KA717_40030"/>
<dbReference type="InterPro" id="IPR043429">
    <property type="entry name" value="ArtM/GltK/GlnP/TcyL/YhdX-like"/>
</dbReference>
<dbReference type="InterPro" id="IPR000515">
    <property type="entry name" value="MetI-like"/>
</dbReference>
<sequence>MATYHWNWLIFFEEVATGGEKYYQWLLAGLGWTVATSLSAWLLALILGTAIGIIRTTPLKGLLILADAYVELFRNIPLIVQMFLWFFVLPDILPDRLGDWMKQEMPLPEFSTAVLSLAFFTSARIAEQVKAGILSLPTGQKGAGLAIGFTLPQVYRYVLLPVAFRIMIPPLTSEFMNIFKNSSVALTIGMLELTAVAKQMNEYTFQGFEIFTVVTLLYIAIALMANRFMAWIENKVRIPGYSQEH</sequence>
<dbReference type="GO" id="GO:0022857">
    <property type="term" value="F:transmembrane transporter activity"/>
    <property type="evidence" value="ECO:0007669"/>
    <property type="project" value="InterPro"/>
</dbReference>
<name>A0A977PW98_9CYAN</name>
<proteinExistence type="inferred from homology"/>
<dbReference type="PROSITE" id="PS50928">
    <property type="entry name" value="ABC_TM1"/>
    <property type="match status" value="1"/>
</dbReference>
<evidence type="ECO:0000256" key="6">
    <source>
        <dbReference type="ARBA" id="ARBA00023136"/>
    </source>
</evidence>
<evidence type="ECO:0000256" key="1">
    <source>
        <dbReference type="ARBA" id="ARBA00004651"/>
    </source>
</evidence>
<evidence type="ECO:0000256" key="5">
    <source>
        <dbReference type="ARBA" id="ARBA00022989"/>
    </source>
</evidence>
<dbReference type="InterPro" id="IPR010065">
    <property type="entry name" value="AA_ABC_transptr_permease_3TM"/>
</dbReference>
<evidence type="ECO:0000313" key="9">
    <source>
        <dbReference type="EMBL" id="UXE61449.1"/>
    </source>
</evidence>
<dbReference type="AlphaFoldDB" id="A0A977PW98"/>
<dbReference type="Pfam" id="PF00528">
    <property type="entry name" value="BPD_transp_1"/>
    <property type="match status" value="1"/>
</dbReference>
<gene>
    <name evidence="9" type="ORF">KA717_40030</name>
</gene>
<dbReference type="CDD" id="cd06261">
    <property type="entry name" value="TM_PBP2"/>
    <property type="match status" value="1"/>
</dbReference>
<comment type="subcellular location">
    <subcellularLocation>
        <location evidence="1 7">Cell membrane</location>
        <topology evidence="1 7">Multi-pass membrane protein</topology>
    </subcellularLocation>
</comment>
<evidence type="ECO:0000256" key="7">
    <source>
        <dbReference type="RuleBase" id="RU363032"/>
    </source>
</evidence>
<dbReference type="Gene3D" id="1.10.3720.10">
    <property type="entry name" value="MetI-like"/>
    <property type="match status" value="1"/>
</dbReference>
<dbReference type="PANTHER" id="PTHR30614">
    <property type="entry name" value="MEMBRANE COMPONENT OF AMINO ACID ABC TRANSPORTER"/>
    <property type="match status" value="1"/>
</dbReference>
<accession>A0A977PW98</accession>